<evidence type="ECO:0000313" key="1">
    <source>
        <dbReference type="EMBL" id="KAF0772967.1"/>
    </source>
</evidence>
<dbReference type="Proteomes" id="UP000478052">
    <property type="component" value="Unassembled WGS sequence"/>
</dbReference>
<comment type="caution">
    <text evidence="1">The sequence shown here is derived from an EMBL/GenBank/DDBJ whole genome shotgun (WGS) entry which is preliminary data.</text>
</comment>
<sequence>MLSNCTLVSLSSDSKLFFSHINELIFSICSIEHLFCSFNSSCKLIRCSSTSCRFLLATSSF</sequence>
<proteinExistence type="predicted"/>
<name>A0A6G0ZND7_APHCR</name>
<accession>A0A6G0ZND7</accession>
<reference evidence="1 2" key="1">
    <citation type="submission" date="2019-08" db="EMBL/GenBank/DDBJ databases">
        <title>Whole genome of Aphis craccivora.</title>
        <authorList>
            <person name="Voronova N.V."/>
            <person name="Shulinski R.S."/>
            <person name="Bandarenka Y.V."/>
            <person name="Zhorov D.G."/>
            <person name="Warner D."/>
        </authorList>
    </citation>
    <scope>NUCLEOTIDE SEQUENCE [LARGE SCALE GENOMIC DNA]</scope>
    <source>
        <strain evidence="1">180601</strain>
        <tissue evidence="1">Whole Body</tissue>
    </source>
</reference>
<organism evidence="1 2">
    <name type="scientific">Aphis craccivora</name>
    <name type="common">Cowpea aphid</name>
    <dbReference type="NCBI Taxonomy" id="307492"/>
    <lineage>
        <taxon>Eukaryota</taxon>
        <taxon>Metazoa</taxon>
        <taxon>Ecdysozoa</taxon>
        <taxon>Arthropoda</taxon>
        <taxon>Hexapoda</taxon>
        <taxon>Insecta</taxon>
        <taxon>Pterygota</taxon>
        <taxon>Neoptera</taxon>
        <taxon>Paraneoptera</taxon>
        <taxon>Hemiptera</taxon>
        <taxon>Sternorrhyncha</taxon>
        <taxon>Aphidomorpha</taxon>
        <taxon>Aphidoidea</taxon>
        <taxon>Aphididae</taxon>
        <taxon>Aphidini</taxon>
        <taxon>Aphis</taxon>
        <taxon>Aphis</taxon>
    </lineage>
</organism>
<dbReference type="AlphaFoldDB" id="A0A6G0ZND7"/>
<dbReference type="EMBL" id="VUJU01000113">
    <property type="protein sequence ID" value="KAF0772967.1"/>
    <property type="molecule type" value="Genomic_DNA"/>
</dbReference>
<keyword evidence="2" id="KW-1185">Reference proteome</keyword>
<gene>
    <name evidence="1" type="ORF">FWK35_00009734</name>
</gene>
<protein>
    <submittedName>
        <fullName evidence="1">Uncharacterized protein</fullName>
    </submittedName>
</protein>
<evidence type="ECO:0000313" key="2">
    <source>
        <dbReference type="Proteomes" id="UP000478052"/>
    </source>
</evidence>